<dbReference type="EMBL" id="JAFJYC010000001">
    <property type="protein sequence ID" value="MBT9432498.1"/>
    <property type="molecule type" value="Genomic_DNA"/>
</dbReference>
<sequence>MPLQQRHRQESATLATQQQALYQARQQAQTENDWLARHAACRLWGEQFDRRSAAQKHHDDLEQRVTQQRLRLAALQTEAQQLAAESQRLAQQREALNVSFAGEQRRRAELERAPGGATFEAR</sequence>
<organism evidence="2 3">
    <name type="scientific">Candidatus Sodalis endolongispinus</name>
    <dbReference type="NCBI Taxonomy" id="2812662"/>
    <lineage>
        <taxon>Bacteria</taxon>
        <taxon>Pseudomonadati</taxon>
        <taxon>Pseudomonadota</taxon>
        <taxon>Gammaproteobacteria</taxon>
        <taxon>Enterobacterales</taxon>
        <taxon>Bruguierivoracaceae</taxon>
        <taxon>Sodalis</taxon>
    </lineage>
</organism>
<gene>
    <name evidence="2" type="ORF">JZM24_10835</name>
</gene>
<keyword evidence="3" id="KW-1185">Reference proteome</keyword>
<feature type="coiled-coil region" evidence="1">
    <location>
        <begin position="58"/>
        <end position="99"/>
    </location>
</feature>
<accession>A0ABS5YC18</accession>
<proteinExistence type="predicted"/>
<comment type="caution">
    <text evidence="2">The sequence shown here is derived from an EMBL/GenBank/DDBJ whole genome shotgun (WGS) entry which is preliminary data.</text>
</comment>
<evidence type="ECO:0008006" key="4">
    <source>
        <dbReference type="Google" id="ProtNLM"/>
    </source>
</evidence>
<reference evidence="2 3" key="1">
    <citation type="journal article" date="2021" name="Genome Biol. Evol.">
        <title>The evolution of interdependence in a four-way mealybug symbiosis.</title>
        <authorList>
            <person name="Garber A.I."/>
            <person name="Kupper M."/>
            <person name="Laetsch D.R."/>
            <person name="Weldon S.R."/>
            <person name="Ladinsky M.S."/>
            <person name="Bjorkman P.J."/>
            <person name="McCutcheon J.P."/>
        </authorList>
    </citation>
    <scope>NUCLEOTIDE SEQUENCE [LARGE SCALE GENOMIC DNA]</scope>
    <source>
        <strain evidence="2">SOD</strain>
    </source>
</reference>
<dbReference type="Proteomes" id="UP000811282">
    <property type="component" value="Unassembled WGS sequence"/>
</dbReference>
<dbReference type="RefSeq" id="WP_215669639.1">
    <property type="nucleotide sequence ID" value="NZ_JAFJYC010000001.1"/>
</dbReference>
<evidence type="ECO:0000256" key="1">
    <source>
        <dbReference type="SAM" id="Coils"/>
    </source>
</evidence>
<protein>
    <recommendedName>
        <fullName evidence="4">Flagellar FliJ protein</fullName>
    </recommendedName>
</protein>
<evidence type="ECO:0000313" key="2">
    <source>
        <dbReference type="EMBL" id="MBT9432498.1"/>
    </source>
</evidence>
<keyword evidence="1" id="KW-0175">Coiled coil</keyword>
<evidence type="ECO:0000313" key="3">
    <source>
        <dbReference type="Proteomes" id="UP000811282"/>
    </source>
</evidence>
<name>A0ABS5YC18_9GAMM</name>